<evidence type="ECO:0000313" key="3">
    <source>
        <dbReference type="Proteomes" id="UP000196158"/>
    </source>
</evidence>
<dbReference type="AlphaFoldDB" id="A0A1X7R9S5"/>
<name>A0A1X7R9S5_9SACH</name>
<reference evidence="2 3" key="1">
    <citation type="submission" date="2017-04" db="EMBL/GenBank/DDBJ databases">
        <authorList>
            <person name="Afonso C.L."/>
            <person name="Miller P.J."/>
            <person name="Scott M.A."/>
            <person name="Spackman E."/>
            <person name="Goraichik I."/>
            <person name="Dimitrov K.M."/>
            <person name="Suarez D.L."/>
            <person name="Swayne D.E."/>
        </authorList>
    </citation>
    <scope>NUCLEOTIDE SEQUENCE [LARGE SCALE GENOMIC DNA]</scope>
</reference>
<proteinExistence type="predicted"/>
<protein>
    <submittedName>
        <fullName evidence="2">Uncharacterized protein</fullName>
    </submittedName>
</protein>
<dbReference type="EMBL" id="FXLY01000011">
    <property type="protein sequence ID" value="SMN22418.1"/>
    <property type="molecule type" value="Genomic_DNA"/>
</dbReference>
<dbReference type="Proteomes" id="UP000196158">
    <property type="component" value="Unassembled WGS sequence"/>
</dbReference>
<gene>
    <name evidence="2" type="ORF">KASA_0H02233G</name>
</gene>
<evidence type="ECO:0000313" key="2">
    <source>
        <dbReference type="EMBL" id="SMN22418.1"/>
    </source>
</evidence>
<accession>A0A1X7R9S5</accession>
<organism evidence="2 3">
    <name type="scientific">Maudiozyma saulgeensis</name>
    <dbReference type="NCBI Taxonomy" id="1789683"/>
    <lineage>
        <taxon>Eukaryota</taxon>
        <taxon>Fungi</taxon>
        <taxon>Dikarya</taxon>
        <taxon>Ascomycota</taxon>
        <taxon>Saccharomycotina</taxon>
        <taxon>Saccharomycetes</taxon>
        <taxon>Saccharomycetales</taxon>
        <taxon>Saccharomycetaceae</taxon>
        <taxon>Maudiozyma</taxon>
    </lineage>
</organism>
<sequence length="324" mass="37788">MCLGLKDYILKRFAEKKKEPAGENSQNFEPAFFVTGESSLGNLTHTLAKMPGREKNTESSGNVIYSSQNYDSLDVFSHNAIYREYRAYVNTQFFSVLVVVGNEKSDTISLTSPFRTDLTKIPGSTFTYSEFCEMQISHLHRELACKTMYLMNYNPFNHVTERYKGLKLKLDKHNPLLLFVVDDPSEYFPMLFVNCSEYNMRKVYMELTTMMKEVKSYTFYSPNVFIRRILAPVSFRIDGDKIVVSDCSFKTELPDDIFIRYRNYFLLKRKRRLLNDNNSINDVDLVPITAEEVAFYDPSREFQPTPQYFKDPPPLYLDESSDTQ</sequence>
<evidence type="ECO:0000256" key="1">
    <source>
        <dbReference type="SAM" id="MobiDB-lite"/>
    </source>
</evidence>
<keyword evidence="3" id="KW-1185">Reference proteome</keyword>
<feature type="region of interest" description="Disordered" evidence="1">
    <location>
        <begin position="301"/>
        <end position="324"/>
    </location>
</feature>